<dbReference type="RefSeq" id="WP_023553299.1">
    <property type="nucleotide sequence ID" value="NZ_CM002285.1"/>
</dbReference>
<accession>V6JH62</accession>
<dbReference type="AlphaFoldDB" id="V6JH62"/>
<sequence>MHHEEIDLGDKAGEQSVATGIDDVVKVPLVLGSVMGLTGQRVVAVGEVEFFQRS</sequence>
<comment type="caution">
    <text evidence="1">The sequence shown here is derived from an EMBL/GenBank/DDBJ whole genome shotgun (WGS) entry which is preliminary data.</text>
</comment>
<protein>
    <submittedName>
        <fullName evidence="1">Uncharacterized protein</fullName>
    </submittedName>
</protein>
<reference evidence="1 2" key="1">
    <citation type="journal article" date="2014" name="Genome Announc.">
        <title>Draft Genome Sequence of Streptomyces roseochromogenes subsp. oscitans DS 12.976, Producer of the Aminocoumarin Antibiotic Clorobiocin.</title>
        <authorList>
            <person name="Ruckert C."/>
            <person name="Kalinowski J."/>
            <person name="Heide L."/>
            <person name="Apel A.K."/>
        </authorList>
    </citation>
    <scope>NUCLEOTIDE SEQUENCE [LARGE SCALE GENOMIC DNA]</scope>
    <source>
        <strain evidence="1 2">DS 12.976</strain>
    </source>
</reference>
<evidence type="ECO:0000313" key="1">
    <source>
        <dbReference type="EMBL" id="EST19222.1"/>
    </source>
</evidence>
<organism evidence="1 2">
    <name type="scientific">Streptomyces roseochromogenus subsp. oscitans DS 12.976</name>
    <dbReference type="NCBI Taxonomy" id="1352936"/>
    <lineage>
        <taxon>Bacteria</taxon>
        <taxon>Bacillati</taxon>
        <taxon>Actinomycetota</taxon>
        <taxon>Actinomycetes</taxon>
        <taxon>Kitasatosporales</taxon>
        <taxon>Streptomycetaceae</taxon>
        <taxon>Streptomyces</taxon>
    </lineage>
</organism>
<gene>
    <name evidence="1" type="ORF">M878_42425</name>
</gene>
<dbReference type="Proteomes" id="UP000017984">
    <property type="component" value="Chromosome"/>
</dbReference>
<dbReference type="OrthoDB" id="3808044at2"/>
<dbReference type="PATRIC" id="fig|1352936.5.peg.8780"/>
<keyword evidence="2" id="KW-1185">Reference proteome</keyword>
<name>V6JH62_STRRC</name>
<evidence type="ECO:0000313" key="2">
    <source>
        <dbReference type="Proteomes" id="UP000017984"/>
    </source>
</evidence>
<proteinExistence type="predicted"/>
<dbReference type="EMBL" id="AWQX01000383">
    <property type="protein sequence ID" value="EST19222.1"/>
    <property type="molecule type" value="Genomic_DNA"/>
</dbReference>
<dbReference type="HOGENOM" id="CLU_3048584_0_0_11"/>